<dbReference type="InterPro" id="IPR019756">
    <property type="entry name" value="Pept_S26A_signal_pept_1_Ser-AS"/>
</dbReference>
<dbReference type="SUPFAM" id="SSF51306">
    <property type="entry name" value="LexA/Signal peptidase"/>
    <property type="match status" value="1"/>
</dbReference>
<dbReference type="CDD" id="cd06530">
    <property type="entry name" value="S26_SPase_I"/>
    <property type="match status" value="1"/>
</dbReference>
<dbReference type="InterPro" id="IPR019757">
    <property type="entry name" value="Pept_S26A_signal_pept_1_Lys-AS"/>
</dbReference>
<keyword evidence="5 8" id="KW-0645">Protease</keyword>
<feature type="domain" description="Peptidase S26" evidence="10">
    <location>
        <begin position="35"/>
        <end position="188"/>
    </location>
</feature>
<organism evidence="11 12">
    <name type="scientific">Anaeromicropila populeti</name>
    <dbReference type="NCBI Taxonomy" id="37658"/>
    <lineage>
        <taxon>Bacteria</taxon>
        <taxon>Bacillati</taxon>
        <taxon>Bacillota</taxon>
        <taxon>Clostridia</taxon>
        <taxon>Lachnospirales</taxon>
        <taxon>Lachnospiraceae</taxon>
        <taxon>Anaeromicropila</taxon>
    </lineage>
</organism>
<dbReference type="PROSITE" id="PS00761">
    <property type="entry name" value="SPASE_I_3"/>
    <property type="match status" value="1"/>
</dbReference>
<keyword evidence="12" id="KW-1185">Reference proteome</keyword>
<keyword evidence="8" id="KW-1133">Transmembrane helix</keyword>
<dbReference type="InterPro" id="IPR036286">
    <property type="entry name" value="LexA/Signal_pep-like_sf"/>
</dbReference>
<dbReference type="PANTHER" id="PTHR43390:SF1">
    <property type="entry name" value="CHLOROPLAST PROCESSING PEPTIDASE"/>
    <property type="match status" value="1"/>
</dbReference>
<dbReference type="AlphaFoldDB" id="A0A1I6KWC9"/>
<evidence type="ECO:0000256" key="5">
    <source>
        <dbReference type="ARBA" id="ARBA00022670"/>
    </source>
</evidence>
<dbReference type="GO" id="GO:0006465">
    <property type="term" value="P:signal peptide processing"/>
    <property type="evidence" value="ECO:0007669"/>
    <property type="project" value="InterPro"/>
</dbReference>
<dbReference type="PROSITE" id="PS00760">
    <property type="entry name" value="SPASE_I_2"/>
    <property type="match status" value="1"/>
</dbReference>
<proteinExistence type="inferred from homology"/>
<evidence type="ECO:0000313" key="11">
    <source>
        <dbReference type="EMBL" id="SFR95542.1"/>
    </source>
</evidence>
<name>A0A1I6KWC9_9FIRM</name>
<feature type="transmembrane region" description="Helical" evidence="8">
    <location>
        <begin position="33"/>
        <end position="52"/>
    </location>
</feature>
<dbReference type="RefSeq" id="WP_242940550.1">
    <property type="nucleotide sequence ID" value="NZ_FOYZ01000011.1"/>
</dbReference>
<dbReference type="InterPro" id="IPR019758">
    <property type="entry name" value="Pept_S26A_signal_pept_1_CS"/>
</dbReference>
<evidence type="ECO:0000259" key="10">
    <source>
        <dbReference type="Pfam" id="PF10502"/>
    </source>
</evidence>
<dbReference type="PROSITE" id="PS00501">
    <property type="entry name" value="SPASE_I_1"/>
    <property type="match status" value="1"/>
</dbReference>
<dbReference type="PANTHER" id="PTHR43390">
    <property type="entry name" value="SIGNAL PEPTIDASE I"/>
    <property type="match status" value="1"/>
</dbReference>
<dbReference type="GO" id="GO:0009003">
    <property type="term" value="F:signal peptidase activity"/>
    <property type="evidence" value="ECO:0007669"/>
    <property type="project" value="UniProtKB-EC"/>
</dbReference>
<evidence type="ECO:0000256" key="8">
    <source>
        <dbReference type="RuleBase" id="RU003993"/>
    </source>
</evidence>
<dbReference type="Pfam" id="PF10502">
    <property type="entry name" value="Peptidase_S26"/>
    <property type="match status" value="1"/>
</dbReference>
<comment type="catalytic activity">
    <reaction evidence="1 8">
        <text>Cleavage of hydrophobic, N-terminal signal or leader sequences from secreted and periplasmic proteins.</text>
        <dbReference type="EC" id="3.4.21.89"/>
    </reaction>
</comment>
<gene>
    <name evidence="11" type="ORF">SAMN05661086_02782</name>
</gene>
<comment type="similarity">
    <text evidence="3 9">Belongs to the peptidase S26 family.</text>
</comment>
<evidence type="ECO:0000256" key="9">
    <source>
        <dbReference type="RuleBase" id="RU362042"/>
    </source>
</evidence>
<dbReference type="PRINTS" id="PR00727">
    <property type="entry name" value="LEADERPTASE"/>
</dbReference>
<sequence>MKEQENMQEESKEESVEEEKKEKSKVWSIASEAAFYIFLVVFCFYIVPNYIFHKNTVEGHSMEPTLYEADQLITEKVSYELGKPKRFDVIIFNPFEEIETEFYVKRVIGLPGETVKVQDDNIYINGELLEEDYGKEPMLDRGDPYLDVTLGEDEYFVLGDNRNYSSDSREIGPIHERQIEGKVILRIWPFKSMGVIH</sequence>
<dbReference type="Gene3D" id="2.10.109.10">
    <property type="entry name" value="Umud Fragment, subunit A"/>
    <property type="match status" value="1"/>
</dbReference>
<feature type="active site" evidence="7">
    <location>
        <position position="105"/>
    </location>
</feature>
<dbReference type="InterPro" id="IPR019533">
    <property type="entry name" value="Peptidase_S26"/>
</dbReference>
<evidence type="ECO:0000256" key="2">
    <source>
        <dbReference type="ARBA" id="ARBA00004401"/>
    </source>
</evidence>
<evidence type="ECO:0000256" key="3">
    <source>
        <dbReference type="ARBA" id="ARBA00009370"/>
    </source>
</evidence>
<keyword evidence="6 8" id="KW-0378">Hydrolase</keyword>
<reference evidence="11 12" key="1">
    <citation type="submission" date="2016-10" db="EMBL/GenBank/DDBJ databases">
        <authorList>
            <person name="de Groot N.N."/>
        </authorList>
    </citation>
    <scope>NUCLEOTIDE SEQUENCE [LARGE SCALE GENOMIC DNA]</scope>
    <source>
        <strain evidence="11 12">743A</strain>
    </source>
</reference>
<dbReference type="GO" id="GO:0004252">
    <property type="term" value="F:serine-type endopeptidase activity"/>
    <property type="evidence" value="ECO:0007669"/>
    <property type="project" value="InterPro"/>
</dbReference>
<protein>
    <recommendedName>
        <fullName evidence="4 8">Signal peptidase I</fullName>
        <ecNumber evidence="4 8">3.4.21.89</ecNumber>
    </recommendedName>
</protein>
<feature type="active site" evidence="7">
    <location>
        <position position="61"/>
    </location>
</feature>
<dbReference type="EMBL" id="FOYZ01000011">
    <property type="protein sequence ID" value="SFR95542.1"/>
    <property type="molecule type" value="Genomic_DNA"/>
</dbReference>
<evidence type="ECO:0000256" key="6">
    <source>
        <dbReference type="ARBA" id="ARBA00022801"/>
    </source>
</evidence>
<dbReference type="EC" id="3.4.21.89" evidence="4 8"/>
<dbReference type="GO" id="GO:0005886">
    <property type="term" value="C:plasma membrane"/>
    <property type="evidence" value="ECO:0007669"/>
    <property type="project" value="UniProtKB-SubCell"/>
</dbReference>
<dbReference type="NCBIfam" id="TIGR02227">
    <property type="entry name" value="sigpep_I_bact"/>
    <property type="match status" value="1"/>
</dbReference>
<evidence type="ECO:0000313" key="12">
    <source>
        <dbReference type="Proteomes" id="UP000199659"/>
    </source>
</evidence>
<evidence type="ECO:0000256" key="1">
    <source>
        <dbReference type="ARBA" id="ARBA00000677"/>
    </source>
</evidence>
<keyword evidence="8" id="KW-0472">Membrane</keyword>
<accession>A0A1I6KWC9</accession>
<dbReference type="InterPro" id="IPR000223">
    <property type="entry name" value="Pept_S26A_signal_pept_1"/>
</dbReference>
<evidence type="ECO:0000256" key="4">
    <source>
        <dbReference type="ARBA" id="ARBA00013208"/>
    </source>
</evidence>
<keyword evidence="8" id="KW-0812">Transmembrane</keyword>
<dbReference type="Proteomes" id="UP000199659">
    <property type="component" value="Unassembled WGS sequence"/>
</dbReference>
<comment type="subcellular location">
    <subcellularLocation>
        <location evidence="2">Cell membrane</location>
        <topology evidence="2">Single-pass type II membrane protein</topology>
    </subcellularLocation>
    <subcellularLocation>
        <location evidence="9">Membrane</location>
        <topology evidence="9">Single-pass type II membrane protein</topology>
    </subcellularLocation>
</comment>
<evidence type="ECO:0000256" key="7">
    <source>
        <dbReference type="PIRSR" id="PIRSR600223-1"/>
    </source>
</evidence>
<dbReference type="STRING" id="37658.SAMN05661086_02782"/>